<proteinExistence type="predicted"/>
<evidence type="ECO:0000256" key="3">
    <source>
        <dbReference type="ARBA" id="ARBA00022989"/>
    </source>
</evidence>
<feature type="transmembrane region" description="Helical" evidence="5">
    <location>
        <begin position="438"/>
        <end position="459"/>
    </location>
</feature>
<dbReference type="Pfam" id="PF13641">
    <property type="entry name" value="Glyco_tranf_2_3"/>
    <property type="match status" value="1"/>
</dbReference>
<feature type="transmembrane region" description="Helical" evidence="5">
    <location>
        <begin position="479"/>
        <end position="501"/>
    </location>
</feature>
<feature type="transmembrane region" description="Helical" evidence="5">
    <location>
        <begin position="50"/>
        <end position="70"/>
    </location>
</feature>
<gene>
    <name evidence="8" type="primary">LOC107124383</name>
</gene>
<feature type="transmembrane region" description="Helical" evidence="5">
    <location>
        <begin position="650"/>
        <end position="670"/>
    </location>
</feature>
<dbReference type="SUPFAM" id="SSF53448">
    <property type="entry name" value="Nucleotide-diphospho-sugar transferases"/>
    <property type="match status" value="1"/>
</dbReference>
<dbReference type="GeneID" id="107124383"/>
<feature type="transmembrane region" description="Helical" evidence="5">
    <location>
        <begin position="576"/>
        <end position="598"/>
    </location>
</feature>
<dbReference type="Gene3D" id="1.20.1070.10">
    <property type="entry name" value="Rhodopsin 7-helix transmembrane proteins"/>
    <property type="match status" value="1"/>
</dbReference>
<dbReference type="InterPro" id="IPR017452">
    <property type="entry name" value="GPCR_Rhodpsn_7TM"/>
</dbReference>
<evidence type="ECO:0000259" key="6">
    <source>
        <dbReference type="PROSITE" id="PS50262"/>
    </source>
</evidence>
<keyword evidence="2 5" id="KW-0812">Transmembrane</keyword>
<dbReference type="PANTHER" id="PTHR22913">
    <property type="entry name" value="HYALURONAN SYNTHASE"/>
    <property type="match status" value="1"/>
</dbReference>
<accession>A0ABM1LBJ5</accession>
<feature type="transmembrane region" description="Helical" evidence="5">
    <location>
        <begin position="513"/>
        <end position="534"/>
    </location>
</feature>
<evidence type="ECO:0000256" key="4">
    <source>
        <dbReference type="ARBA" id="ARBA00023136"/>
    </source>
</evidence>
<feature type="transmembrane region" description="Helical" evidence="5">
    <location>
        <begin position="682"/>
        <end position="701"/>
    </location>
</feature>
<name>A0ABM1LBJ5_GEKJA</name>
<feature type="transmembrane region" description="Helical" evidence="5">
    <location>
        <begin position="17"/>
        <end position="38"/>
    </location>
</feature>
<keyword evidence="3 5" id="KW-1133">Transmembrane helix</keyword>
<feature type="transmembrane region" description="Helical" evidence="5">
    <location>
        <begin position="610"/>
        <end position="630"/>
    </location>
</feature>
<dbReference type="RefSeq" id="XP_015283332.1">
    <property type="nucleotide sequence ID" value="XM_015427846.1"/>
</dbReference>
<feature type="transmembrane region" description="Helical" evidence="5">
    <location>
        <begin position="727"/>
        <end position="748"/>
    </location>
</feature>
<feature type="transmembrane region" description="Helical" evidence="5">
    <location>
        <begin position="408"/>
        <end position="426"/>
    </location>
</feature>
<keyword evidence="7" id="KW-1185">Reference proteome</keyword>
<dbReference type="Pfam" id="PF00001">
    <property type="entry name" value="7tm_1"/>
    <property type="match status" value="1"/>
</dbReference>
<sequence>MPLPVPTKPPACFPRCFLTYFLSFLLLTTILASYSLGFQLARHPLNLASLGLYGAFLSLHFLAQGCFAYLELRKHQGPALPCSFSKTVALTISAYQEDPSYLRQCLESARDMAYPKHLLSMVMVVDGNGPEDRYMMEMFQEVFRGEDLGTYVWEGNYHSHPTAEELKEPQQQEVEALIRNTRCVCIMQKWGGKREVMYTAFRALRDSVDYIQVCDSDTRLDSMATVELVKVLESNERYGAVGGDVRILNVSDSFISFMSSLRYWMAFNIEHACQSYFDCVSCISGPLGMYRNNLLQQFLEPWYHQTFMGNKCTFGDDRHLTNRVLSLGYATKYAPRSVCRSETPSVLLRWVSQQMRWSHSYFREWLYMVRWWPQHSPWLAYEAIVLGLFPFLVAGTALQLLYSGRLWGSLWVLICIQVGSLAKALYATALRRNPIMLLASLYSALYMAALLPTKLFALLTLPWAEGWGTSGRLHIRTNYLPLLPLLAWWGAVLGGWSFALYREAVGGWGDLEALAYGFSACLAHWGVLLGFYLVQVRHVCRRRRATYSTGSALCTARGSPKKHKVSFTRVSLKMLLVVYGLAFLAGLMLNGSAVFIVFHGKERAIDLVWSLNLAIVDFVFISLLPLRVWSMSTSFDILLTLNSSITAVHMVSRAFFLAAMTTCCTLSVASPAWFEKTRAFQWALMATLVIWALSFAFSMGYHDLWEAAMSSKDPKSDLDEWMTMRPLATSFFIWFLCLLTLMMICYSTHTSKQKKLYHPQSRELIKHPFTFLLTFFLCWLPYHILYFLLVMWLDSPARSSPGFISGCQVAFLLPYFSCCCDAIVCLSTIQEFGSCLQQPGSPQTPRHQHSEVQHLETLASGC</sequence>
<keyword evidence="4 5" id="KW-0472">Membrane</keyword>
<dbReference type="Proteomes" id="UP000694871">
    <property type="component" value="Unplaced"/>
</dbReference>
<dbReference type="PRINTS" id="PR00237">
    <property type="entry name" value="GPCRRHODOPSN"/>
</dbReference>
<evidence type="ECO:0000256" key="1">
    <source>
        <dbReference type="ARBA" id="ARBA00004370"/>
    </source>
</evidence>
<feature type="domain" description="G-protein coupled receptors family 1 profile" evidence="6">
    <location>
        <begin position="589"/>
        <end position="825"/>
    </location>
</feature>
<dbReference type="PROSITE" id="PS50262">
    <property type="entry name" value="G_PROTEIN_RECEP_F1_2"/>
    <property type="match status" value="1"/>
</dbReference>
<reference evidence="8" key="1">
    <citation type="submission" date="2025-08" db="UniProtKB">
        <authorList>
            <consortium name="RefSeq"/>
        </authorList>
    </citation>
    <scope>IDENTIFICATION</scope>
</reference>
<organism evidence="7 8">
    <name type="scientific">Gekko japonicus</name>
    <name type="common">Schlegel's Japanese gecko</name>
    <dbReference type="NCBI Taxonomy" id="146911"/>
    <lineage>
        <taxon>Eukaryota</taxon>
        <taxon>Metazoa</taxon>
        <taxon>Chordata</taxon>
        <taxon>Craniata</taxon>
        <taxon>Vertebrata</taxon>
        <taxon>Euteleostomi</taxon>
        <taxon>Lepidosauria</taxon>
        <taxon>Squamata</taxon>
        <taxon>Bifurcata</taxon>
        <taxon>Gekkota</taxon>
        <taxon>Gekkonidae</taxon>
        <taxon>Gekkoninae</taxon>
        <taxon>Gekko</taxon>
    </lineage>
</organism>
<feature type="transmembrane region" description="Helical" evidence="5">
    <location>
        <begin position="769"/>
        <end position="793"/>
    </location>
</feature>
<evidence type="ECO:0000256" key="5">
    <source>
        <dbReference type="SAM" id="Phobius"/>
    </source>
</evidence>
<dbReference type="Gene3D" id="3.90.550.10">
    <property type="entry name" value="Spore Coat Polysaccharide Biosynthesis Protein SpsA, Chain A"/>
    <property type="match status" value="1"/>
</dbReference>
<comment type="subcellular location">
    <subcellularLocation>
        <location evidence="1">Membrane</location>
    </subcellularLocation>
</comment>
<dbReference type="InterPro" id="IPR029044">
    <property type="entry name" value="Nucleotide-diphossugar_trans"/>
</dbReference>
<feature type="transmembrane region" description="Helical" evidence="5">
    <location>
        <begin position="378"/>
        <end position="402"/>
    </location>
</feature>
<dbReference type="PANTHER" id="PTHR22913:SF4">
    <property type="entry name" value="HYALURONAN SYNTHASE 1"/>
    <property type="match status" value="1"/>
</dbReference>
<dbReference type="InterPro" id="IPR000276">
    <property type="entry name" value="GPCR_Rhodpsn"/>
</dbReference>
<evidence type="ECO:0000313" key="7">
    <source>
        <dbReference type="Proteomes" id="UP000694871"/>
    </source>
</evidence>
<dbReference type="SUPFAM" id="SSF81321">
    <property type="entry name" value="Family A G protein-coupled receptor-like"/>
    <property type="match status" value="1"/>
</dbReference>
<evidence type="ECO:0000256" key="2">
    <source>
        <dbReference type="ARBA" id="ARBA00022692"/>
    </source>
</evidence>
<protein>
    <submittedName>
        <fullName evidence="8">Hyaluronan synthase 1-like</fullName>
    </submittedName>
</protein>
<evidence type="ECO:0000313" key="8">
    <source>
        <dbReference type="RefSeq" id="XP_015283332.1"/>
    </source>
</evidence>